<dbReference type="InterPro" id="IPR003594">
    <property type="entry name" value="HATPase_dom"/>
</dbReference>
<dbReference type="Proteomes" id="UP000589132">
    <property type="component" value="Unassembled WGS sequence"/>
</dbReference>
<dbReference type="CDD" id="cd00082">
    <property type="entry name" value="HisKA"/>
    <property type="match status" value="1"/>
</dbReference>
<dbReference type="SMART" id="SM00387">
    <property type="entry name" value="HATPase_c"/>
    <property type="match status" value="1"/>
</dbReference>
<keyword evidence="5" id="KW-0067">ATP-binding</keyword>
<evidence type="ECO:0000256" key="2">
    <source>
        <dbReference type="ARBA" id="ARBA00022679"/>
    </source>
</evidence>
<keyword evidence="4 8" id="KW-0418">Kinase</keyword>
<dbReference type="InterPro" id="IPR005467">
    <property type="entry name" value="His_kinase_dom"/>
</dbReference>
<dbReference type="InterPro" id="IPR004358">
    <property type="entry name" value="Sig_transdc_His_kin-like_C"/>
</dbReference>
<dbReference type="InterPro" id="IPR003661">
    <property type="entry name" value="HisK_dim/P_dom"/>
</dbReference>
<name>A0A7J4CZS6_9ARCH</name>
<keyword evidence="1" id="KW-0597">Phosphoprotein</keyword>
<keyword evidence="6" id="KW-0902">Two-component regulatory system</keyword>
<dbReference type="GO" id="GO:0000155">
    <property type="term" value="F:phosphorelay sensor kinase activity"/>
    <property type="evidence" value="ECO:0007669"/>
    <property type="project" value="InterPro"/>
</dbReference>
<evidence type="ECO:0000313" key="9">
    <source>
        <dbReference type="Proteomes" id="UP000589132"/>
    </source>
</evidence>
<dbReference type="InterPro" id="IPR036097">
    <property type="entry name" value="HisK_dim/P_sf"/>
</dbReference>
<dbReference type="SMART" id="SM00388">
    <property type="entry name" value="HisKA"/>
    <property type="match status" value="1"/>
</dbReference>
<evidence type="ECO:0000259" key="7">
    <source>
        <dbReference type="PROSITE" id="PS50109"/>
    </source>
</evidence>
<evidence type="ECO:0000256" key="4">
    <source>
        <dbReference type="ARBA" id="ARBA00022777"/>
    </source>
</evidence>
<evidence type="ECO:0000313" key="8">
    <source>
        <dbReference type="EMBL" id="HIA98181.1"/>
    </source>
</evidence>
<feature type="non-terminal residue" evidence="8">
    <location>
        <position position="450"/>
    </location>
</feature>
<evidence type="ECO:0000256" key="3">
    <source>
        <dbReference type="ARBA" id="ARBA00022741"/>
    </source>
</evidence>
<dbReference type="Pfam" id="PF02518">
    <property type="entry name" value="HATPase_c"/>
    <property type="match status" value="1"/>
</dbReference>
<dbReference type="InterPro" id="IPR036890">
    <property type="entry name" value="HATPase_C_sf"/>
</dbReference>
<reference evidence="9" key="1">
    <citation type="journal article" date="2019" name="bioRxiv">
        <title>Genome diversification in globally distributed novel marine Proteobacteria is linked to environmental adaptation.</title>
        <authorList>
            <person name="Zhou Z."/>
            <person name="Tran P.Q."/>
            <person name="Kieft K."/>
            <person name="Anantharaman K."/>
        </authorList>
    </citation>
    <scope>NUCLEOTIDE SEQUENCE [LARGE SCALE GENOMIC DNA]</scope>
</reference>
<dbReference type="PANTHER" id="PTHR43065:SF46">
    <property type="entry name" value="C4-DICARBOXYLATE TRANSPORT SENSOR PROTEIN DCTB"/>
    <property type="match status" value="1"/>
</dbReference>
<protein>
    <submittedName>
        <fullName evidence="8">HAMP domain-containing histidine kinase</fullName>
    </submittedName>
</protein>
<organism evidence="8 9">
    <name type="scientific">Marine Group III euryarchaeote</name>
    <dbReference type="NCBI Taxonomy" id="2173149"/>
    <lineage>
        <taxon>Archaea</taxon>
        <taxon>Methanobacteriati</taxon>
        <taxon>Thermoplasmatota</taxon>
        <taxon>Thermoplasmata</taxon>
        <taxon>Candidatus Thermoprofundales</taxon>
    </lineage>
</organism>
<keyword evidence="2" id="KW-0808">Transferase</keyword>
<evidence type="ECO:0000256" key="1">
    <source>
        <dbReference type="ARBA" id="ARBA00022553"/>
    </source>
</evidence>
<evidence type="ECO:0000256" key="6">
    <source>
        <dbReference type="ARBA" id="ARBA00023012"/>
    </source>
</evidence>
<dbReference type="PROSITE" id="PS50109">
    <property type="entry name" value="HIS_KIN"/>
    <property type="match status" value="1"/>
</dbReference>
<gene>
    <name evidence="8" type="ORF">EYO15_03260</name>
</gene>
<feature type="domain" description="Histidine kinase" evidence="7">
    <location>
        <begin position="251"/>
        <end position="450"/>
    </location>
</feature>
<dbReference type="PANTHER" id="PTHR43065">
    <property type="entry name" value="SENSOR HISTIDINE KINASE"/>
    <property type="match status" value="1"/>
</dbReference>
<dbReference type="AlphaFoldDB" id="A0A7J4CZS6"/>
<dbReference type="SUPFAM" id="SSF55874">
    <property type="entry name" value="ATPase domain of HSP90 chaperone/DNA topoisomerase II/histidine kinase"/>
    <property type="match status" value="1"/>
</dbReference>
<dbReference type="EMBL" id="DTTC01000213">
    <property type="protein sequence ID" value="HIA98181.1"/>
    <property type="molecule type" value="Genomic_DNA"/>
</dbReference>
<dbReference type="Pfam" id="PF00512">
    <property type="entry name" value="HisKA"/>
    <property type="match status" value="1"/>
</dbReference>
<dbReference type="Gene3D" id="1.10.287.130">
    <property type="match status" value="1"/>
</dbReference>
<dbReference type="SUPFAM" id="SSF47384">
    <property type="entry name" value="Homodimeric domain of signal transducing histidine kinase"/>
    <property type="match status" value="1"/>
</dbReference>
<dbReference type="GO" id="GO:0005524">
    <property type="term" value="F:ATP binding"/>
    <property type="evidence" value="ECO:0007669"/>
    <property type="project" value="UniProtKB-KW"/>
</dbReference>
<evidence type="ECO:0000256" key="5">
    <source>
        <dbReference type="ARBA" id="ARBA00022840"/>
    </source>
</evidence>
<accession>A0A7J4CZS6</accession>
<dbReference type="Gene3D" id="3.30.565.10">
    <property type="entry name" value="Histidine kinase-like ATPase, C-terminal domain"/>
    <property type="match status" value="1"/>
</dbReference>
<comment type="caution">
    <text evidence="8">The sequence shown here is derived from an EMBL/GenBank/DDBJ whole genome shotgun (WGS) entry which is preliminary data.</text>
</comment>
<sequence length="450" mass="49524">MPENEAIIRKLEEEIENISRFPDENPHSVIRVSFGGELLFANSSARNTLIKNFDHNGSFVDGKNADRFGGIFESVRKAMDGDETYRSETHIIGGRIYACAFVPINEHEYVNIYGTDITDSQKEIEGLARFPEENPHSVIRISGEGEIIFANSPAKGQILKELGVRVGQKVPDNIYLTVKETLGSGDYLDVDHNLGDRIYACTFVPVVEHSYVNIYGVDITDKINAQEETEQVNQDLIQAEKMSTLGIVISGIAHEIRNPLQVIMAMSESIVDDDDLPRIQDDAQEIIDASHRISEIVNDLSTHARDARTLGRSTINLNDVADKAMAISKHTRNLKSVKVVKDYAKSPIVIGSTSELMQIITNFVNNGVDAMDAKGELRLATTSTKENHTISVTDNGSGMDKATQKKIFDPFFTTKDPGKGTGLGLHVVGKIVEKHGAKLDLKSELGKGTT</sequence>
<keyword evidence="3" id="KW-0547">Nucleotide-binding</keyword>
<dbReference type="PRINTS" id="PR00344">
    <property type="entry name" value="BCTRLSENSOR"/>
</dbReference>
<proteinExistence type="predicted"/>